<dbReference type="AlphaFoldDB" id="A0A498HP52"/>
<evidence type="ECO:0000256" key="1">
    <source>
        <dbReference type="SAM" id="Phobius"/>
    </source>
</evidence>
<reference evidence="2 3" key="1">
    <citation type="submission" date="2018-10" db="EMBL/GenBank/DDBJ databases">
        <title>A high-quality apple genome assembly.</title>
        <authorList>
            <person name="Hu J."/>
        </authorList>
    </citation>
    <scope>NUCLEOTIDE SEQUENCE [LARGE SCALE GENOMIC DNA]</scope>
    <source>
        <strain evidence="3">cv. HFTH1</strain>
        <tissue evidence="2">Young leaf</tissue>
    </source>
</reference>
<dbReference type="Proteomes" id="UP000290289">
    <property type="component" value="Chromosome 16"/>
</dbReference>
<proteinExistence type="predicted"/>
<keyword evidence="3" id="KW-1185">Reference proteome</keyword>
<evidence type="ECO:0000313" key="3">
    <source>
        <dbReference type="Proteomes" id="UP000290289"/>
    </source>
</evidence>
<feature type="transmembrane region" description="Helical" evidence="1">
    <location>
        <begin position="216"/>
        <end position="241"/>
    </location>
</feature>
<dbReference type="EMBL" id="RDQH01000342">
    <property type="protein sequence ID" value="RXH71325.1"/>
    <property type="molecule type" value="Genomic_DNA"/>
</dbReference>
<comment type="caution">
    <text evidence="2">The sequence shown here is derived from an EMBL/GenBank/DDBJ whole genome shotgun (WGS) entry which is preliminary data.</text>
</comment>
<keyword evidence="1" id="KW-1133">Transmembrane helix</keyword>
<evidence type="ECO:0000313" key="2">
    <source>
        <dbReference type="EMBL" id="RXH71325.1"/>
    </source>
</evidence>
<organism evidence="2 3">
    <name type="scientific">Malus domestica</name>
    <name type="common">Apple</name>
    <name type="synonym">Pyrus malus</name>
    <dbReference type="NCBI Taxonomy" id="3750"/>
    <lineage>
        <taxon>Eukaryota</taxon>
        <taxon>Viridiplantae</taxon>
        <taxon>Streptophyta</taxon>
        <taxon>Embryophyta</taxon>
        <taxon>Tracheophyta</taxon>
        <taxon>Spermatophyta</taxon>
        <taxon>Magnoliopsida</taxon>
        <taxon>eudicotyledons</taxon>
        <taxon>Gunneridae</taxon>
        <taxon>Pentapetalae</taxon>
        <taxon>rosids</taxon>
        <taxon>fabids</taxon>
        <taxon>Rosales</taxon>
        <taxon>Rosaceae</taxon>
        <taxon>Amygdaloideae</taxon>
        <taxon>Maleae</taxon>
        <taxon>Malus</taxon>
    </lineage>
</organism>
<accession>A0A498HP52</accession>
<sequence length="245" mass="27827">MGVVLPNLGHYFYTKTPTSVHCSQTVRRQKCPPNICLIMVSIGFCTFCPFDSMRPSSLHFLFDIFPHLLDSSTSFRFLLSNPKNQIAPKLYFHYNFYIVPFIFTLSQISAYVALKLLLTITIASPDPLSIKLVVLGEICEGPIRKGGLRVKVPKIQGLPLYAFPIFQKSCSWRFQARLQRFDSHGGSREYYLDLKFDGLGFLAYSLLFTAKQLASVCYLGLCLRLIANLSFLAFVVVLKFITYCN</sequence>
<keyword evidence="1" id="KW-0812">Transmembrane</keyword>
<protein>
    <submittedName>
        <fullName evidence="2">Uncharacterized protein</fullName>
    </submittedName>
</protein>
<feature type="transmembrane region" description="Helical" evidence="1">
    <location>
        <begin position="35"/>
        <end position="53"/>
    </location>
</feature>
<feature type="transmembrane region" description="Helical" evidence="1">
    <location>
        <begin position="94"/>
        <end position="114"/>
    </location>
</feature>
<gene>
    <name evidence="2" type="ORF">DVH24_018680</name>
</gene>
<keyword evidence="1" id="KW-0472">Membrane</keyword>
<name>A0A498HP52_MALDO</name>